<protein>
    <recommendedName>
        <fullName evidence="3">BTB domain-containing protein</fullName>
    </recommendedName>
</protein>
<accession>A0A916EER9</accession>
<dbReference type="EMBL" id="CAGKOT010000046">
    <property type="protein sequence ID" value="CAB5382440.1"/>
    <property type="molecule type" value="Genomic_DNA"/>
</dbReference>
<evidence type="ECO:0000313" key="1">
    <source>
        <dbReference type="EMBL" id="CAB5382440.1"/>
    </source>
</evidence>
<dbReference type="OrthoDB" id="2409210at2759"/>
<reference evidence="1" key="1">
    <citation type="submission" date="2020-05" db="EMBL/GenBank/DDBJ databases">
        <authorList>
            <person name="Rincon C."/>
            <person name="Sanders R I."/>
            <person name="Robbins C."/>
            <person name="Chaturvedi A."/>
        </authorList>
    </citation>
    <scope>NUCLEOTIDE SEQUENCE</scope>
    <source>
        <strain evidence="1">CHB12</strain>
    </source>
</reference>
<proteinExistence type="predicted"/>
<name>A0A916EER9_9GLOM</name>
<gene>
    <name evidence="1" type="ORF">CHRIB12_LOCUS17973</name>
</gene>
<dbReference type="AlphaFoldDB" id="A0A916EER9"/>
<sequence length="66" mass="7822">MNSQDIANDYYYERLFETEEDYDVIIYAGGEDRNGEIHAHSFVLRARIIRFIYCGRTNLEELQGNI</sequence>
<comment type="caution">
    <text evidence="1">The sequence shown here is derived from an EMBL/GenBank/DDBJ whole genome shotgun (WGS) entry which is preliminary data.</text>
</comment>
<organism evidence="1 2">
    <name type="scientific">Rhizophagus irregularis</name>
    <dbReference type="NCBI Taxonomy" id="588596"/>
    <lineage>
        <taxon>Eukaryota</taxon>
        <taxon>Fungi</taxon>
        <taxon>Fungi incertae sedis</taxon>
        <taxon>Mucoromycota</taxon>
        <taxon>Glomeromycotina</taxon>
        <taxon>Glomeromycetes</taxon>
        <taxon>Glomerales</taxon>
        <taxon>Glomeraceae</taxon>
        <taxon>Rhizophagus</taxon>
    </lineage>
</organism>
<evidence type="ECO:0000313" key="2">
    <source>
        <dbReference type="Proteomes" id="UP000684084"/>
    </source>
</evidence>
<dbReference type="Proteomes" id="UP000684084">
    <property type="component" value="Unassembled WGS sequence"/>
</dbReference>
<evidence type="ECO:0008006" key="3">
    <source>
        <dbReference type="Google" id="ProtNLM"/>
    </source>
</evidence>